<dbReference type="GO" id="GO:0019028">
    <property type="term" value="C:viral capsid"/>
    <property type="evidence" value="ECO:0007669"/>
    <property type="project" value="UniProtKB-KW"/>
</dbReference>
<accession>Q65A69</accession>
<feature type="region of interest" description="Disordered" evidence="1">
    <location>
        <begin position="44"/>
        <end position="67"/>
    </location>
</feature>
<keyword evidence="2" id="KW-0167">Capsid protein</keyword>
<protein>
    <submittedName>
        <fullName evidence="2">Putative coat protein</fullName>
    </submittedName>
</protein>
<evidence type="ECO:0000256" key="1">
    <source>
        <dbReference type="SAM" id="MobiDB-lite"/>
    </source>
</evidence>
<name>Q65A69_9VIRU</name>
<organism evidence="2 3">
    <name type="scientific">Cherry chlorotic rusty spot associated partitivirus</name>
    <dbReference type="NCBI Taxonomy" id="284688"/>
    <lineage>
        <taxon>Viruses</taxon>
        <taxon>Riboviria</taxon>
        <taxon>Orthornavirae</taxon>
        <taxon>Pisuviricota</taxon>
        <taxon>Duplopiviricetes</taxon>
        <taxon>Durnavirales</taxon>
        <taxon>Partitiviridae</taxon>
        <taxon>Alphapartitivirus</taxon>
        <taxon>Alphapartitivirus cerasi</taxon>
    </lineage>
</organism>
<reference evidence="2 3" key="1">
    <citation type="journal article" date="2004" name="J. Gen. Virol.">
        <title>Cherry chlorotic rusty spot and Amasya cherry diseases are associated with a complex pattern of mycoviral-like double-stranded RNAs. II. Characterization of a new species in the genus Partitivirus.</title>
        <authorList>
            <person name="Coutts R.H."/>
            <person name="Covelli L."/>
            <person name="Di Serio F."/>
            <person name="Citir A."/>
            <person name="Acikgoz S."/>
            <person name="Hernandez C."/>
            <person name="Ragozzino A."/>
            <person name="Flores R."/>
        </authorList>
    </citation>
    <scope>NUCLEOTIDE SEQUENCE [LARGE SCALE GENOMIC DNA]</scope>
</reference>
<sequence length="504" mass="55398">MSAPATTGSTTSTASVPATEQTAPASVAVPPTAPATDVKYVAPAKKQKSFAPREPTATSGGPKNPGLSMMLSGVSDLPFFGIKHNDVSYVVPDTTQLFYVLSIMDTQMARTKRFTDANPDWHPFVSQLYIAVLFYYQVLKNQTHGGMISNDQRLFVDFLDTQFKAEHLKIPGPIAIFFQSLAANAGPNENFGNLVFGIPNAHDISCTSYLWQDKVHTILPNVIFILDQFMRLISLISPVNSGPVQANASHTDTVYTTIFGAPASKDEATRFAMLTPSARSDFQTTVGLLNGLSTSSNVWRNTLPFANDGDSQYVITEDDELLDLDQVFGFRGIGPYADRPYGWFAQVIRVMQPYSDFFKDTVSLGSVTTTGTGISYIRTKYVDTKQNKNILVHAVTTRKVRYQTGSTLRYHIPEFTGITTIHLHAEEFLDLVTEQAGILTQLNSDWTDINKDVTDTSGPDYTSTHVGPIFSIPDSGRTSQYKVSNTIAPLISGYYHTPSALRFE</sequence>
<keyword evidence="2" id="KW-0946">Virion</keyword>
<evidence type="ECO:0000313" key="2">
    <source>
        <dbReference type="EMBL" id="CAH03669.1"/>
    </source>
</evidence>
<dbReference type="Proteomes" id="UP000242152">
    <property type="component" value="Genome"/>
</dbReference>
<evidence type="ECO:0000313" key="3">
    <source>
        <dbReference type="Proteomes" id="UP000242152"/>
    </source>
</evidence>
<gene>
    <name evidence="2" type="primary">CP</name>
</gene>
<proteinExistence type="predicted"/>
<dbReference type="EMBL" id="AJ781402">
    <property type="protein sequence ID" value="CAH03669.1"/>
    <property type="molecule type" value="Genomic_RNA"/>
</dbReference>
<feature type="region of interest" description="Disordered" evidence="1">
    <location>
        <begin position="1"/>
        <end position="31"/>
    </location>
</feature>